<gene>
    <name evidence="1" type="ORF">OU415_33360</name>
</gene>
<dbReference type="Proteomes" id="UP001210380">
    <property type="component" value="Unassembled WGS sequence"/>
</dbReference>
<sequence>MSSGTPRWRNVETTAELIEQAGRRLEHGSRDLARSPEAIVEAREALLVITATSARLARQLDGLASAFKQPNSAEPSAVHVALDQAAAAAEDLGNSTKVAAQAIYDGE</sequence>
<organism evidence="1 2">
    <name type="scientific">Saccharopolyspora oryzae</name>
    <dbReference type="NCBI Taxonomy" id="2997343"/>
    <lineage>
        <taxon>Bacteria</taxon>
        <taxon>Bacillati</taxon>
        <taxon>Actinomycetota</taxon>
        <taxon>Actinomycetes</taxon>
        <taxon>Pseudonocardiales</taxon>
        <taxon>Pseudonocardiaceae</taxon>
        <taxon>Saccharopolyspora</taxon>
    </lineage>
</organism>
<proteinExistence type="predicted"/>
<evidence type="ECO:0008006" key="3">
    <source>
        <dbReference type="Google" id="ProtNLM"/>
    </source>
</evidence>
<evidence type="ECO:0000313" key="1">
    <source>
        <dbReference type="EMBL" id="MDA3630356.1"/>
    </source>
</evidence>
<reference evidence="1 2" key="1">
    <citation type="submission" date="2022-11" db="EMBL/GenBank/DDBJ databases">
        <title>Draft genome sequence of Saccharopolyspora sp. WRP15-2 isolated from rhizosphere soils of wild rice in Thailand.</title>
        <authorList>
            <person name="Duangmal K."/>
            <person name="Kammanee S."/>
            <person name="Muangham S."/>
        </authorList>
    </citation>
    <scope>NUCLEOTIDE SEQUENCE [LARGE SCALE GENOMIC DNA]</scope>
    <source>
        <strain evidence="1 2">WRP15-2</strain>
    </source>
</reference>
<accession>A0ABT4V8R3</accession>
<dbReference type="EMBL" id="JAQGLA010000097">
    <property type="protein sequence ID" value="MDA3630356.1"/>
    <property type="molecule type" value="Genomic_DNA"/>
</dbReference>
<comment type="caution">
    <text evidence="1">The sequence shown here is derived from an EMBL/GenBank/DDBJ whole genome shotgun (WGS) entry which is preliminary data.</text>
</comment>
<protein>
    <recommendedName>
        <fullName evidence="3">Chemotaxis protein</fullName>
    </recommendedName>
</protein>
<keyword evidence="2" id="KW-1185">Reference proteome</keyword>
<name>A0ABT4V8R3_9PSEU</name>
<evidence type="ECO:0000313" key="2">
    <source>
        <dbReference type="Proteomes" id="UP001210380"/>
    </source>
</evidence>
<dbReference type="RefSeq" id="WP_270953524.1">
    <property type="nucleotide sequence ID" value="NZ_JAQGLA010000097.1"/>
</dbReference>